<comment type="caution">
    <text evidence="2">The sequence shown here is derived from an EMBL/GenBank/DDBJ whole genome shotgun (WGS) entry which is preliminary data.</text>
</comment>
<dbReference type="AlphaFoldDB" id="A0AAN9Q1M7"/>
<dbReference type="EMBL" id="JAYMYQ010000008">
    <property type="protein sequence ID" value="KAK7315708.1"/>
    <property type="molecule type" value="Genomic_DNA"/>
</dbReference>
<proteinExistence type="predicted"/>
<organism evidence="2 3">
    <name type="scientific">Canavalia gladiata</name>
    <name type="common">Sword bean</name>
    <name type="synonym">Dolichos gladiatus</name>
    <dbReference type="NCBI Taxonomy" id="3824"/>
    <lineage>
        <taxon>Eukaryota</taxon>
        <taxon>Viridiplantae</taxon>
        <taxon>Streptophyta</taxon>
        <taxon>Embryophyta</taxon>
        <taxon>Tracheophyta</taxon>
        <taxon>Spermatophyta</taxon>
        <taxon>Magnoliopsida</taxon>
        <taxon>eudicotyledons</taxon>
        <taxon>Gunneridae</taxon>
        <taxon>Pentapetalae</taxon>
        <taxon>rosids</taxon>
        <taxon>fabids</taxon>
        <taxon>Fabales</taxon>
        <taxon>Fabaceae</taxon>
        <taxon>Papilionoideae</taxon>
        <taxon>50 kb inversion clade</taxon>
        <taxon>NPAAA clade</taxon>
        <taxon>indigoferoid/millettioid clade</taxon>
        <taxon>Phaseoleae</taxon>
        <taxon>Canavalia</taxon>
    </lineage>
</organism>
<gene>
    <name evidence="2" type="ORF">VNO77_34276</name>
</gene>
<evidence type="ECO:0000256" key="1">
    <source>
        <dbReference type="SAM" id="MobiDB-lite"/>
    </source>
</evidence>
<feature type="compositionally biased region" description="Polar residues" evidence="1">
    <location>
        <begin position="32"/>
        <end position="46"/>
    </location>
</feature>
<reference evidence="2 3" key="1">
    <citation type="submission" date="2024-01" db="EMBL/GenBank/DDBJ databases">
        <title>The genomes of 5 underutilized Papilionoideae crops provide insights into root nodulation and disease resistanc.</title>
        <authorList>
            <person name="Jiang F."/>
        </authorList>
    </citation>
    <scope>NUCLEOTIDE SEQUENCE [LARGE SCALE GENOMIC DNA]</scope>
    <source>
        <strain evidence="2">LVBAO_FW01</strain>
        <tissue evidence="2">Leaves</tissue>
    </source>
</reference>
<accession>A0AAN9Q1M7</accession>
<evidence type="ECO:0000313" key="2">
    <source>
        <dbReference type="EMBL" id="KAK7315708.1"/>
    </source>
</evidence>
<feature type="region of interest" description="Disordered" evidence="1">
    <location>
        <begin position="1"/>
        <end position="49"/>
    </location>
</feature>
<dbReference type="Proteomes" id="UP001367508">
    <property type="component" value="Unassembled WGS sequence"/>
</dbReference>
<name>A0AAN9Q1M7_CANGL</name>
<sequence>MGGCRSSIGSSSADHSKPRGHMEDVSYENPIATATAQRSPFPNQNPGGCGIAPNVSQRFGFERSTGYGQELHVFIQALTAVHRGTLRLKWFHTEREDKQYAREIL</sequence>
<feature type="compositionally biased region" description="Basic and acidic residues" evidence="1">
    <location>
        <begin position="14"/>
        <end position="24"/>
    </location>
</feature>
<keyword evidence="3" id="KW-1185">Reference proteome</keyword>
<evidence type="ECO:0000313" key="3">
    <source>
        <dbReference type="Proteomes" id="UP001367508"/>
    </source>
</evidence>
<protein>
    <submittedName>
        <fullName evidence="2">Uncharacterized protein</fullName>
    </submittedName>
</protein>